<dbReference type="InterPro" id="IPR052500">
    <property type="entry name" value="Chloro/Mito_RNA_Process"/>
</dbReference>
<evidence type="ECO:0000256" key="2">
    <source>
        <dbReference type="ARBA" id="ARBA00023187"/>
    </source>
</evidence>
<dbReference type="Proteomes" id="UP000436088">
    <property type="component" value="Unassembled WGS sequence"/>
</dbReference>
<dbReference type="GO" id="GO:0004519">
    <property type="term" value="F:endonuclease activity"/>
    <property type="evidence" value="ECO:0007669"/>
    <property type="project" value="InterPro"/>
</dbReference>
<dbReference type="InterPro" id="IPR027434">
    <property type="entry name" value="Homing_endonucl"/>
</dbReference>
<evidence type="ECO:0000313" key="4">
    <source>
        <dbReference type="EMBL" id="KAE8669677.1"/>
    </source>
</evidence>
<dbReference type="PANTHER" id="PTHR47539">
    <property type="entry name" value="PENTATRICOPEPTIDE REPEAT-CONTAINING PROTEIN OTP51, CHLOROPLASTIC"/>
    <property type="match status" value="1"/>
</dbReference>
<dbReference type="SUPFAM" id="SSF55608">
    <property type="entry name" value="Homing endonucleases"/>
    <property type="match status" value="1"/>
</dbReference>
<feature type="domain" description="Homing endonuclease LAGLIDADG" evidence="3">
    <location>
        <begin position="138"/>
        <end position="246"/>
    </location>
</feature>
<evidence type="ECO:0000259" key="3">
    <source>
        <dbReference type="Pfam" id="PF03161"/>
    </source>
</evidence>
<protein>
    <submittedName>
        <fullName evidence="4">Glycine-rich family protein</fullName>
    </submittedName>
</protein>
<dbReference type="PANTHER" id="PTHR47539:SF1">
    <property type="entry name" value="PENTATRICOPEPTIDE REPEAT-CONTAINING PROTEIN OTP51, CHLOROPLASTIC"/>
    <property type="match status" value="1"/>
</dbReference>
<dbReference type="GO" id="GO:0048564">
    <property type="term" value="P:photosystem I assembly"/>
    <property type="evidence" value="ECO:0007669"/>
    <property type="project" value="TreeGrafter"/>
</dbReference>
<keyword evidence="5" id="KW-1185">Reference proteome</keyword>
<sequence>MQATKLYLRSLSSVFSAPSYRVPLRHGCSLLFPATVAWLDGSESFAFEDGDEALVGDDMKRLEAPVIEFKELEEFPEQWRRSKLAWLCKELPAQKAGTLPKTLSTVDKSHFRGYALPTLIFHEALVGLLLGGLRIESDEERKNHAIRFSTISHSYFDSFADQFFPKGQPVMPKLIHRWLSPIVLAYWYMYGGYRTSSGNILLKLKGSSEGVEKVVKTIKAKFVNCRVKRRGRVFWLGFLGNDSIWFWTLVEPHILDGLKDFLKAGSDSGNDSAGESRDISFDTASHSEQNAFSDYREDDNRALIETQGKCHPYFIYSSCILCNEATETRDHLFNECPHAVSLWNDILNLSGLSTPPLRWVSMIDWACSNWKGKSILTTILKLACGSSNGDARFKLDAYAQELVPKSRTQTPVSAYCYPFFHYPGDFTGSD</sequence>
<keyword evidence="2" id="KW-0508">mRNA splicing</keyword>
<dbReference type="GO" id="GO:0000373">
    <property type="term" value="P:Group II intron splicing"/>
    <property type="evidence" value="ECO:0007669"/>
    <property type="project" value="TreeGrafter"/>
</dbReference>
<dbReference type="EMBL" id="VEPZ02001522">
    <property type="protein sequence ID" value="KAE8669677.1"/>
    <property type="molecule type" value="Genomic_DNA"/>
</dbReference>
<name>A0A6A2YB92_HIBSY</name>
<dbReference type="Pfam" id="PF03161">
    <property type="entry name" value="LAGLIDADG_2"/>
    <property type="match status" value="1"/>
</dbReference>
<organism evidence="4 5">
    <name type="scientific">Hibiscus syriacus</name>
    <name type="common">Rose of Sharon</name>
    <dbReference type="NCBI Taxonomy" id="106335"/>
    <lineage>
        <taxon>Eukaryota</taxon>
        <taxon>Viridiplantae</taxon>
        <taxon>Streptophyta</taxon>
        <taxon>Embryophyta</taxon>
        <taxon>Tracheophyta</taxon>
        <taxon>Spermatophyta</taxon>
        <taxon>Magnoliopsida</taxon>
        <taxon>eudicotyledons</taxon>
        <taxon>Gunneridae</taxon>
        <taxon>Pentapetalae</taxon>
        <taxon>rosids</taxon>
        <taxon>malvids</taxon>
        <taxon>Malvales</taxon>
        <taxon>Malvaceae</taxon>
        <taxon>Malvoideae</taxon>
        <taxon>Hibiscus</taxon>
    </lineage>
</organism>
<evidence type="ECO:0000313" key="5">
    <source>
        <dbReference type="Proteomes" id="UP000436088"/>
    </source>
</evidence>
<dbReference type="GO" id="GO:0045292">
    <property type="term" value="P:mRNA cis splicing, via spliceosome"/>
    <property type="evidence" value="ECO:0007669"/>
    <property type="project" value="TreeGrafter"/>
</dbReference>
<dbReference type="FunFam" id="3.10.28.10:FF:000005">
    <property type="entry name" value="Pentatricopeptide repeat-containing protein At2g15820, chloroplastic"/>
    <property type="match status" value="1"/>
</dbReference>
<dbReference type="Gene3D" id="3.10.28.10">
    <property type="entry name" value="Homing endonucleases"/>
    <property type="match status" value="1"/>
</dbReference>
<proteinExistence type="predicted"/>
<reference evidence="4" key="1">
    <citation type="submission" date="2019-09" db="EMBL/GenBank/DDBJ databases">
        <title>Draft genome information of white flower Hibiscus syriacus.</title>
        <authorList>
            <person name="Kim Y.-M."/>
        </authorList>
    </citation>
    <scope>NUCLEOTIDE SEQUENCE [LARGE SCALE GENOMIC DNA]</scope>
    <source>
        <strain evidence="4">YM2019G1</strain>
    </source>
</reference>
<dbReference type="AlphaFoldDB" id="A0A6A2YB92"/>
<comment type="caution">
    <text evidence="4">The sequence shown here is derived from an EMBL/GenBank/DDBJ whole genome shotgun (WGS) entry which is preliminary data.</text>
</comment>
<accession>A0A6A2YB92</accession>
<evidence type="ECO:0000256" key="1">
    <source>
        <dbReference type="ARBA" id="ARBA00022664"/>
    </source>
</evidence>
<gene>
    <name evidence="4" type="ORF">F3Y22_tig00112225pilonHSYRG00022</name>
</gene>
<dbReference type="InterPro" id="IPR004860">
    <property type="entry name" value="LAGLIDADG_dom"/>
</dbReference>
<keyword evidence="1" id="KW-0507">mRNA processing</keyword>